<accession>A0ACB1KEA4</accession>
<protein>
    <submittedName>
        <fullName evidence="1">Uncharacterized protein</fullName>
    </submittedName>
</protein>
<proteinExistence type="predicted"/>
<feature type="non-terminal residue" evidence="1">
    <location>
        <position position="1"/>
    </location>
</feature>
<gene>
    <name evidence="1" type="ORF">MRATA1EN22A_LOCUS28916</name>
</gene>
<dbReference type="Proteomes" id="UP001162501">
    <property type="component" value="Unassembled WGS sequence"/>
</dbReference>
<comment type="caution">
    <text evidence="1">The sequence shown here is derived from an EMBL/GenBank/DDBJ whole genome shotgun (WGS) entry which is preliminary data.</text>
</comment>
<dbReference type="EMBL" id="CATOBB020000307">
    <property type="protein sequence ID" value="CAM9136936.1"/>
    <property type="molecule type" value="Genomic_DNA"/>
</dbReference>
<feature type="non-terminal residue" evidence="1">
    <location>
        <position position="85"/>
    </location>
</feature>
<reference evidence="1" key="1">
    <citation type="submission" date="2025-03" db="EMBL/GenBank/DDBJ databases">
        <authorList>
            <consortium name="ELIXIR-Norway"/>
            <consortium name="Elixir Norway"/>
        </authorList>
    </citation>
    <scope>NUCLEOTIDE SEQUENCE</scope>
</reference>
<evidence type="ECO:0000313" key="2">
    <source>
        <dbReference type="Proteomes" id="UP001162501"/>
    </source>
</evidence>
<sequence length="85" mass="8869">HHRQQKSLKWCAVCTLKNDTAWPTLGAVSGQRQQPSSPCAGKWDMRGGTPSGKDVDPRLAGGQGSASSVELCAETGVRVSGGDMS</sequence>
<organism evidence="1 2">
    <name type="scientific">Rangifer tarandus platyrhynchus</name>
    <name type="common">Svalbard reindeer</name>
    <dbReference type="NCBI Taxonomy" id="3082113"/>
    <lineage>
        <taxon>Eukaryota</taxon>
        <taxon>Metazoa</taxon>
        <taxon>Chordata</taxon>
        <taxon>Craniata</taxon>
        <taxon>Vertebrata</taxon>
        <taxon>Euteleostomi</taxon>
        <taxon>Mammalia</taxon>
        <taxon>Eutheria</taxon>
        <taxon>Laurasiatheria</taxon>
        <taxon>Artiodactyla</taxon>
        <taxon>Ruminantia</taxon>
        <taxon>Pecora</taxon>
        <taxon>Cervidae</taxon>
        <taxon>Odocoileinae</taxon>
        <taxon>Rangifer</taxon>
    </lineage>
</organism>
<name>A0ACB1KEA4_RANTA</name>
<evidence type="ECO:0000313" key="1">
    <source>
        <dbReference type="EMBL" id="CAM9136936.1"/>
    </source>
</evidence>